<accession>A0A4C1T0I2</accession>
<evidence type="ECO:0000313" key="2">
    <source>
        <dbReference type="Proteomes" id="UP000299102"/>
    </source>
</evidence>
<reference evidence="1 2" key="1">
    <citation type="journal article" date="2019" name="Commun. Biol.">
        <title>The bagworm genome reveals a unique fibroin gene that provides high tensile strength.</title>
        <authorList>
            <person name="Kono N."/>
            <person name="Nakamura H."/>
            <person name="Ohtoshi R."/>
            <person name="Tomita M."/>
            <person name="Numata K."/>
            <person name="Arakawa K."/>
        </authorList>
    </citation>
    <scope>NUCLEOTIDE SEQUENCE [LARGE SCALE GENOMIC DNA]</scope>
</reference>
<evidence type="ECO:0000313" key="1">
    <source>
        <dbReference type="EMBL" id="GBP08033.1"/>
    </source>
</evidence>
<organism evidence="1 2">
    <name type="scientific">Eumeta variegata</name>
    <name type="common">Bagworm moth</name>
    <name type="synonym">Eumeta japonica</name>
    <dbReference type="NCBI Taxonomy" id="151549"/>
    <lineage>
        <taxon>Eukaryota</taxon>
        <taxon>Metazoa</taxon>
        <taxon>Ecdysozoa</taxon>
        <taxon>Arthropoda</taxon>
        <taxon>Hexapoda</taxon>
        <taxon>Insecta</taxon>
        <taxon>Pterygota</taxon>
        <taxon>Neoptera</taxon>
        <taxon>Endopterygota</taxon>
        <taxon>Lepidoptera</taxon>
        <taxon>Glossata</taxon>
        <taxon>Ditrysia</taxon>
        <taxon>Tineoidea</taxon>
        <taxon>Psychidae</taxon>
        <taxon>Oiketicinae</taxon>
        <taxon>Eumeta</taxon>
    </lineage>
</organism>
<keyword evidence="2" id="KW-1185">Reference proteome</keyword>
<comment type="caution">
    <text evidence="1">The sequence shown here is derived from an EMBL/GenBank/DDBJ whole genome shotgun (WGS) entry which is preliminary data.</text>
</comment>
<dbReference type="OrthoDB" id="10017160at2759"/>
<sequence>MAIESRHCTHETYATYEKPHSRHDRLTFGRWWRTPLSRASAVSTRPIKFDEHEHRLWHESEIVYGKCTVAIDVFSEWTKARSASTLATAHGDKTSRKTTIINWLADLKRSRVNLSNEFRDGRLSTAVNNKNIDAVHRIIQINSMCPTTTFGHL</sequence>
<dbReference type="EMBL" id="BGZK01000029">
    <property type="protein sequence ID" value="GBP08033.1"/>
    <property type="molecule type" value="Genomic_DNA"/>
</dbReference>
<gene>
    <name evidence="1" type="ORF">EVAR_2853_1</name>
</gene>
<dbReference type="AlphaFoldDB" id="A0A4C1T0I2"/>
<dbReference type="Proteomes" id="UP000299102">
    <property type="component" value="Unassembled WGS sequence"/>
</dbReference>
<proteinExistence type="predicted"/>
<name>A0A4C1T0I2_EUMVA</name>
<protein>
    <submittedName>
        <fullName evidence="1">Uncharacterized protein</fullName>
    </submittedName>
</protein>